<gene>
    <name evidence="1" type="ORF">LCGC14_1310780</name>
</gene>
<comment type="caution">
    <text evidence="1">The sequence shown here is derived from an EMBL/GenBank/DDBJ whole genome shotgun (WGS) entry which is preliminary data.</text>
</comment>
<organism evidence="1">
    <name type="scientific">marine sediment metagenome</name>
    <dbReference type="NCBI Taxonomy" id="412755"/>
    <lineage>
        <taxon>unclassified sequences</taxon>
        <taxon>metagenomes</taxon>
        <taxon>ecological metagenomes</taxon>
    </lineage>
</organism>
<name>A0A0F9KN04_9ZZZZ</name>
<reference evidence="1" key="1">
    <citation type="journal article" date="2015" name="Nature">
        <title>Complex archaea that bridge the gap between prokaryotes and eukaryotes.</title>
        <authorList>
            <person name="Spang A."/>
            <person name="Saw J.H."/>
            <person name="Jorgensen S.L."/>
            <person name="Zaremba-Niedzwiedzka K."/>
            <person name="Martijn J."/>
            <person name="Lind A.E."/>
            <person name="van Eijk R."/>
            <person name="Schleper C."/>
            <person name="Guy L."/>
            <person name="Ettema T.J."/>
        </authorList>
    </citation>
    <scope>NUCLEOTIDE SEQUENCE</scope>
</reference>
<evidence type="ECO:0000313" key="1">
    <source>
        <dbReference type="EMBL" id="KKM83308.1"/>
    </source>
</evidence>
<sequence>MAHPIQIGDTKIDITSVANAVAIYNITVDVIRNATTVTSLGNTLTPTTIVNDMPCAIKWTSGKERMMFTKQTHFLDAVLRCRVPAGVTIVGSDIIEYAGKRYEIVDVVDFRNLGTLLVIGLRKVE</sequence>
<dbReference type="AlphaFoldDB" id="A0A0F9KN04"/>
<accession>A0A0F9KN04</accession>
<dbReference type="EMBL" id="LAZR01007733">
    <property type="protein sequence ID" value="KKM83308.1"/>
    <property type="molecule type" value="Genomic_DNA"/>
</dbReference>
<proteinExistence type="predicted"/>
<protein>
    <submittedName>
        <fullName evidence="1">Uncharacterized protein</fullName>
    </submittedName>
</protein>